<accession>A0A4V2RDD5</accession>
<comment type="caution">
    <text evidence="1">The sequence shown here is derived from an EMBL/GenBank/DDBJ whole genome shotgun (WGS) entry which is preliminary data.</text>
</comment>
<dbReference type="EMBL" id="SLVV01000008">
    <property type="protein sequence ID" value="TCN24140.1"/>
    <property type="molecule type" value="Genomic_DNA"/>
</dbReference>
<evidence type="ECO:0000313" key="1">
    <source>
        <dbReference type="EMBL" id="TCN24140.1"/>
    </source>
</evidence>
<keyword evidence="2" id="KW-1185">Reference proteome</keyword>
<evidence type="ECO:0000313" key="2">
    <source>
        <dbReference type="Proteomes" id="UP000295689"/>
    </source>
</evidence>
<gene>
    <name evidence="1" type="ORF">EV146_108254</name>
</gene>
<reference evidence="1 2" key="1">
    <citation type="journal article" date="2015" name="Stand. Genomic Sci.">
        <title>Genomic Encyclopedia of Bacterial and Archaeal Type Strains, Phase III: the genomes of soil and plant-associated and newly described type strains.</title>
        <authorList>
            <person name="Whitman W.B."/>
            <person name="Woyke T."/>
            <person name="Klenk H.P."/>
            <person name="Zhou Y."/>
            <person name="Lilburn T.G."/>
            <person name="Beck B.J."/>
            <person name="De Vos P."/>
            <person name="Vandamme P."/>
            <person name="Eisen J.A."/>
            <person name="Garrity G."/>
            <person name="Hugenholtz P."/>
            <person name="Kyrpides N.C."/>
        </authorList>
    </citation>
    <scope>NUCLEOTIDE SEQUENCE [LARGE SCALE GENOMIC DNA]</scope>
    <source>
        <strain evidence="1 2">CV53</strain>
    </source>
</reference>
<dbReference type="AlphaFoldDB" id="A0A4V2RDD5"/>
<organism evidence="1 2">
    <name type="scientific">Mesobacillus foraminis</name>
    <dbReference type="NCBI Taxonomy" id="279826"/>
    <lineage>
        <taxon>Bacteria</taxon>
        <taxon>Bacillati</taxon>
        <taxon>Bacillota</taxon>
        <taxon>Bacilli</taxon>
        <taxon>Bacillales</taxon>
        <taxon>Bacillaceae</taxon>
        <taxon>Mesobacillus</taxon>
    </lineage>
</organism>
<proteinExistence type="predicted"/>
<name>A0A4V2RDD5_9BACI</name>
<dbReference type="Proteomes" id="UP000295689">
    <property type="component" value="Unassembled WGS sequence"/>
</dbReference>
<sequence length="197" mass="22556">MLGSSRLYIDYFHLCIVPGRLCIDYLNLCIDPRLLLKNRLQPCDRAPNSSGLALIKKRYHPDTDPGAERHFLFECGKPFGICPLLFGVKLPSLSTTPHLCIDYFHLCTVPGRLCIDFLNLCINSRFLLKNRLQPCDGVPLFQQYPTKKRRPAKGRLSHVYRFKNPTPMALNRSILRSSLKDDLLKSFIRSGVMKSSF</sequence>
<protein>
    <submittedName>
        <fullName evidence="1">Uncharacterized protein</fullName>
    </submittedName>
</protein>